<keyword evidence="2" id="KW-1185">Reference proteome</keyword>
<reference evidence="2" key="1">
    <citation type="journal article" date="2017" name="Genome Announc.">
        <title>Complete Genome Sequence of Vibrio sp. Strain 2521-89, a Close Relative of Vibrio cholerae Isolated from Lake Water in New Mexico, USA.</title>
        <authorList>
            <person name="Liang K."/>
            <person name="Orata F.D."/>
            <person name="Winkjer N.S."/>
            <person name="Rowe L.A."/>
            <person name="Tarr C.L."/>
            <person name="Boucher Y."/>
        </authorList>
    </citation>
    <scope>NUCLEOTIDE SEQUENCE [LARGE SCALE GENOMIC DNA]</scope>
    <source>
        <strain evidence="2">2521-89</strain>
    </source>
</reference>
<name>A0AAU8WK20_9VIBR</name>
<evidence type="ECO:0000313" key="1">
    <source>
        <dbReference type="EMBL" id="ASK55972.1"/>
    </source>
</evidence>
<dbReference type="Proteomes" id="UP000198371">
    <property type="component" value="Chromosome 1"/>
</dbReference>
<gene>
    <name evidence="1" type="ORF">CEQ48_14720</name>
</gene>
<sequence length="55" mass="6122">MELDDFPSIVNLPNTCLQLTQPAAINGLESNRFIRILCAQSLGSCLYEIQPKLTQ</sequence>
<protein>
    <submittedName>
        <fullName evidence="1">Uncharacterized protein</fullName>
    </submittedName>
</protein>
<accession>A0AAU8WK20</accession>
<dbReference type="EMBL" id="CP022353">
    <property type="protein sequence ID" value="ASK55972.1"/>
    <property type="molecule type" value="Genomic_DNA"/>
</dbReference>
<organism evidence="1 2">
    <name type="scientific">Vibrio tarriae</name>
    <dbReference type="NCBI Taxonomy" id="2014742"/>
    <lineage>
        <taxon>Bacteria</taxon>
        <taxon>Pseudomonadati</taxon>
        <taxon>Pseudomonadota</taxon>
        <taxon>Gammaproteobacteria</taxon>
        <taxon>Vibrionales</taxon>
        <taxon>Vibrionaceae</taxon>
        <taxon>Vibrio</taxon>
    </lineage>
</organism>
<reference evidence="1 2" key="2">
    <citation type="submission" date="2017-06" db="EMBL/GenBank/DDBJ databases">
        <title>Complete genome sequence of Vibrio sp. 2521-89, a close relative of Vibrio cholerae isolated from lake water in New Mexico, USA.</title>
        <authorList>
            <person name="Liang K."/>
            <person name="Orata F.D."/>
            <person name="Winkjer N.S."/>
            <person name="Tarr C.L."/>
            <person name="Boucher Y."/>
        </authorList>
    </citation>
    <scope>NUCLEOTIDE SEQUENCE [LARGE SCALE GENOMIC DNA]</scope>
    <source>
        <strain evidence="1 2">2521-89</strain>
    </source>
</reference>
<proteinExistence type="predicted"/>
<dbReference type="KEGG" id="vti:CEQ48_14720"/>
<evidence type="ECO:0000313" key="2">
    <source>
        <dbReference type="Proteomes" id="UP000198371"/>
    </source>
</evidence>
<dbReference type="AlphaFoldDB" id="A0AAU8WK20"/>